<dbReference type="STRING" id="1231623.Tasa_032_015"/>
<name>A0A0D6MMI7_9PROT</name>
<dbReference type="GO" id="GO:0009254">
    <property type="term" value="P:peptidoglycan turnover"/>
    <property type="evidence" value="ECO:0007669"/>
    <property type="project" value="UniProtKB-UniRule"/>
</dbReference>
<keyword evidence="2" id="KW-0808">Transferase</keyword>
<keyword evidence="1 2" id="KW-0119">Carbohydrate metabolism</keyword>
<comment type="pathway">
    <text evidence="2">Cell wall biogenesis; peptidoglycan recycling.</text>
</comment>
<sequence>MMQPLRVIGLMSGTSLDGVDAAVIETCGERIAWHGPSLSLPYDPALRARARALLDRAATIASDNPEVRAIEQALTARHVEAVQALRVQVEAPIDLIGFHGQTIFHAPQQGRTWQIGDAARLSRETGLAVVHDFRSRDVSLGGEGAPLAPWYHAALLQGRPGPVAVLNIGGVANVTMIGADGTIVACDTGPGNALLDDWALRHTGVPYDRDGALAAAGQVHTGIVERLLADPFFAQAPPKSLDRQSFAHALAAVDGLSAQDGAATLAALSVEAVRRTVLPEAPREWYVCGGGRHNPTLMAGLRAALNAAVAPVEMLGWDGDALEAECFGFLAVRSLRGLPLSAPGITGAPDHETGGRLTCAGIASPGWLTRVLSTPYAGVPA</sequence>
<dbReference type="InterPro" id="IPR043129">
    <property type="entry name" value="ATPase_NBD"/>
</dbReference>
<dbReference type="Pfam" id="PF03702">
    <property type="entry name" value="AnmK"/>
    <property type="match status" value="1"/>
</dbReference>
<dbReference type="Proteomes" id="UP000032679">
    <property type="component" value="Unassembled WGS sequence"/>
</dbReference>
<dbReference type="InterPro" id="IPR005338">
    <property type="entry name" value="Anhydro_N_Ac-Mur_kinase"/>
</dbReference>
<protein>
    <recommendedName>
        <fullName evidence="2">Anhydro-N-acetylmuramic acid kinase</fullName>
        <ecNumber evidence="2">2.7.1.170</ecNumber>
    </recommendedName>
    <alternativeName>
        <fullName evidence="2">AnhMurNAc kinase</fullName>
    </alternativeName>
</protein>
<dbReference type="AlphaFoldDB" id="A0A0D6MMI7"/>
<dbReference type="GO" id="GO:0016773">
    <property type="term" value="F:phosphotransferase activity, alcohol group as acceptor"/>
    <property type="evidence" value="ECO:0007669"/>
    <property type="project" value="UniProtKB-UniRule"/>
</dbReference>
<keyword evidence="2" id="KW-0547">Nucleotide-binding</keyword>
<keyword evidence="2 3" id="KW-0418">Kinase</keyword>
<accession>A0A0D6MMI7</accession>
<dbReference type="RefSeq" id="WP_048849571.1">
    <property type="nucleotide sequence ID" value="NZ_BALE01000032.1"/>
</dbReference>
<dbReference type="GO" id="GO:0097175">
    <property type="term" value="P:1,6-anhydro-N-acetyl-beta-muramic acid catabolic process"/>
    <property type="evidence" value="ECO:0007669"/>
    <property type="project" value="UniProtKB-UniRule"/>
</dbReference>
<dbReference type="Gene3D" id="3.30.420.40">
    <property type="match status" value="2"/>
</dbReference>
<dbReference type="GO" id="GO:0016301">
    <property type="term" value="F:kinase activity"/>
    <property type="evidence" value="ECO:0007669"/>
    <property type="project" value="UniProtKB-KW"/>
</dbReference>
<dbReference type="PANTHER" id="PTHR30605">
    <property type="entry name" value="ANHYDRO-N-ACETYLMURAMIC ACID KINASE"/>
    <property type="match status" value="1"/>
</dbReference>
<dbReference type="SUPFAM" id="SSF53067">
    <property type="entry name" value="Actin-like ATPase domain"/>
    <property type="match status" value="1"/>
</dbReference>
<dbReference type="NCBIfam" id="NF007141">
    <property type="entry name" value="PRK09585.1-5"/>
    <property type="match status" value="1"/>
</dbReference>
<gene>
    <name evidence="2" type="primary">anmK</name>
    <name evidence="3" type="ORF">Tasa_032_015</name>
</gene>
<dbReference type="PANTHER" id="PTHR30605:SF0">
    <property type="entry name" value="ANHYDRO-N-ACETYLMURAMIC ACID KINASE"/>
    <property type="match status" value="1"/>
</dbReference>
<comment type="caution">
    <text evidence="3">The sequence shown here is derived from an EMBL/GenBank/DDBJ whole genome shotgun (WGS) entry which is preliminary data.</text>
</comment>
<dbReference type="HAMAP" id="MF_01270">
    <property type="entry name" value="AnhMurNAc_kinase"/>
    <property type="match status" value="1"/>
</dbReference>
<comment type="pathway">
    <text evidence="2">Amino-sugar metabolism; 1,6-anhydro-N-acetylmuramate degradation.</text>
</comment>
<evidence type="ECO:0000256" key="1">
    <source>
        <dbReference type="ARBA" id="ARBA00023277"/>
    </source>
</evidence>
<dbReference type="OrthoDB" id="9763949at2"/>
<evidence type="ECO:0000256" key="2">
    <source>
        <dbReference type="HAMAP-Rule" id="MF_01270"/>
    </source>
</evidence>
<comment type="similarity">
    <text evidence="2">Belongs to the anhydro-N-acetylmuramic acid kinase family.</text>
</comment>
<keyword evidence="2" id="KW-0067">ATP-binding</keyword>
<comment type="function">
    <text evidence="2">Catalyzes the specific phosphorylation of 1,6-anhydro-N-acetylmuramic acid (anhMurNAc) with the simultaneous cleavage of the 1,6-anhydro ring, generating MurNAc-6-P. Is required for the utilization of anhMurNAc either imported from the medium or derived from its own cell wall murein, and thus plays a role in cell wall recycling.</text>
</comment>
<organism evidence="3 4">
    <name type="scientific">Tanticharoenia sakaeratensis NBRC 103193</name>
    <dbReference type="NCBI Taxonomy" id="1231623"/>
    <lineage>
        <taxon>Bacteria</taxon>
        <taxon>Pseudomonadati</taxon>
        <taxon>Pseudomonadota</taxon>
        <taxon>Alphaproteobacteria</taxon>
        <taxon>Acetobacterales</taxon>
        <taxon>Acetobacteraceae</taxon>
        <taxon>Tanticharoenia</taxon>
    </lineage>
</organism>
<dbReference type="GO" id="GO:0005524">
    <property type="term" value="F:ATP binding"/>
    <property type="evidence" value="ECO:0007669"/>
    <property type="project" value="UniProtKB-UniRule"/>
</dbReference>
<feature type="binding site" evidence="2">
    <location>
        <begin position="13"/>
        <end position="20"/>
    </location>
    <ligand>
        <name>ATP</name>
        <dbReference type="ChEBI" id="CHEBI:30616"/>
    </ligand>
</feature>
<evidence type="ECO:0000313" key="4">
    <source>
        <dbReference type="Proteomes" id="UP000032679"/>
    </source>
</evidence>
<keyword evidence="4" id="KW-1185">Reference proteome</keyword>
<reference evidence="3 4" key="1">
    <citation type="submission" date="2012-10" db="EMBL/GenBank/DDBJ databases">
        <title>Genome sequencing of Tanticharoenia sakaeratensis NBRC 103193.</title>
        <authorList>
            <person name="Azuma Y."/>
            <person name="Hadano H."/>
            <person name="Hirakawa H."/>
            <person name="Matsushita K."/>
        </authorList>
    </citation>
    <scope>NUCLEOTIDE SEQUENCE [LARGE SCALE GENOMIC DNA]</scope>
    <source>
        <strain evidence="3 4">NBRC 103193</strain>
    </source>
</reference>
<dbReference type="UniPathway" id="UPA00544"/>
<evidence type="ECO:0000313" key="3">
    <source>
        <dbReference type="EMBL" id="GAN54884.1"/>
    </source>
</evidence>
<dbReference type="UniPathway" id="UPA00343"/>
<dbReference type="EMBL" id="BALE01000032">
    <property type="protein sequence ID" value="GAN54884.1"/>
    <property type="molecule type" value="Genomic_DNA"/>
</dbReference>
<dbReference type="EC" id="2.7.1.170" evidence="2"/>
<proteinExistence type="inferred from homology"/>
<dbReference type="GO" id="GO:0006040">
    <property type="term" value="P:amino sugar metabolic process"/>
    <property type="evidence" value="ECO:0007669"/>
    <property type="project" value="InterPro"/>
</dbReference>
<comment type="catalytic activity">
    <reaction evidence="2">
        <text>1,6-anhydro-N-acetyl-beta-muramate + ATP + H2O = N-acetyl-D-muramate 6-phosphate + ADP + H(+)</text>
        <dbReference type="Rhea" id="RHEA:24952"/>
        <dbReference type="ChEBI" id="CHEBI:15377"/>
        <dbReference type="ChEBI" id="CHEBI:15378"/>
        <dbReference type="ChEBI" id="CHEBI:30616"/>
        <dbReference type="ChEBI" id="CHEBI:58690"/>
        <dbReference type="ChEBI" id="CHEBI:58722"/>
        <dbReference type="ChEBI" id="CHEBI:456216"/>
        <dbReference type="EC" id="2.7.1.170"/>
    </reaction>
</comment>